<keyword evidence="9" id="KW-0739">Sodium transport</keyword>
<dbReference type="PANTHER" id="PTHR10110">
    <property type="entry name" value="SODIUM/HYDROGEN EXCHANGER"/>
    <property type="match status" value="1"/>
</dbReference>
<proteinExistence type="predicted"/>
<dbReference type="InterPro" id="IPR018422">
    <property type="entry name" value="Cation/H_exchanger_CPA1"/>
</dbReference>
<keyword evidence="13" id="KW-1185">Reference proteome</keyword>
<keyword evidence="2" id="KW-0813">Transport</keyword>
<comment type="subcellular location">
    <subcellularLocation>
        <location evidence="1">Cell membrane</location>
        <topology evidence="1">Multi-pass membrane protein</topology>
    </subcellularLocation>
</comment>
<evidence type="ECO:0000256" key="5">
    <source>
        <dbReference type="ARBA" id="ARBA00022989"/>
    </source>
</evidence>
<protein>
    <submittedName>
        <fullName evidence="12">Sodium:proton antiporter</fullName>
    </submittedName>
</protein>
<evidence type="ECO:0000256" key="9">
    <source>
        <dbReference type="ARBA" id="ARBA00023201"/>
    </source>
</evidence>
<evidence type="ECO:0000256" key="2">
    <source>
        <dbReference type="ARBA" id="ARBA00022448"/>
    </source>
</evidence>
<feature type="transmembrane region" description="Helical" evidence="10">
    <location>
        <begin position="154"/>
        <end position="174"/>
    </location>
</feature>
<dbReference type="PANTHER" id="PTHR10110:SF86">
    <property type="entry name" value="SODIUM_HYDROGEN EXCHANGER 7"/>
    <property type="match status" value="1"/>
</dbReference>
<dbReference type="GO" id="GO:0005886">
    <property type="term" value="C:plasma membrane"/>
    <property type="evidence" value="ECO:0007669"/>
    <property type="project" value="UniProtKB-SubCell"/>
</dbReference>
<keyword evidence="4 10" id="KW-0812">Transmembrane</keyword>
<feature type="transmembrane region" description="Helical" evidence="10">
    <location>
        <begin position="180"/>
        <end position="202"/>
    </location>
</feature>
<gene>
    <name evidence="12" type="ORF">LR394_00830</name>
</gene>
<feature type="transmembrane region" description="Helical" evidence="10">
    <location>
        <begin position="82"/>
        <end position="104"/>
    </location>
</feature>
<keyword evidence="7" id="KW-0406">Ion transport</keyword>
<feature type="transmembrane region" description="Helical" evidence="10">
    <location>
        <begin position="209"/>
        <end position="227"/>
    </location>
</feature>
<dbReference type="Gene3D" id="6.10.140.1330">
    <property type="match status" value="1"/>
</dbReference>
<name>A0A9X1N8E0_9ACTN</name>
<evidence type="ECO:0000256" key="7">
    <source>
        <dbReference type="ARBA" id="ARBA00023065"/>
    </source>
</evidence>
<evidence type="ECO:0000313" key="12">
    <source>
        <dbReference type="EMBL" id="MCD5309425.1"/>
    </source>
</evidence>
<feature type="domain" description="Cation/H+ exchanger transmembrane" evidence="11">
    <location>
        <begin position="10"/>
        <end position="428"/>
    </location>
</feature>
<reference evidence="12" key="1">
    <citation type="submission" date="2021-11" db="EMBL/GenBank/DDBJ databases">
        <title>Streptomyces corallinus and Kineosporia corallina sp. nov., two new coral-derived marine actinobacteria.</title>
        <authorList>
            <person name="Buangrab K."/>
            <person name="Sutthacheep M."/>
            <person name="Yeemin T."/>
            <person name="Harunari E."/>
            <person name="Igarashi Y."/>
            <person name="Sripreechasak P."/>
            <person name="Kanchanasin P."/>
            <person name="Tanasupawat S."/>
            <person name="Phongsopitanun W."/>
        </authorList>
    </citation>
    <scope>NUCLEOTIDE SEQUENCE</scope>
    <source>
        <strain evidence="12">JCM 31032</strain>
    </source>
</reference>
<dbReference type="GO" id="GO:0051453">
    <property type="term" value="P:regulation of intracellular pH"/>
    <property type="evidence" value="ECO:0007669"/>
    <property type="project" value="TreeGrafter"/>
</dbReference>
<feature type="transmembrane region" description="Helical" evidence="10">
    <location>
        <begin position="370"/>
        <end position="391"/>
    </location>
</feature>
<feature type="transmembrane region" description="Helical" evidence="10">
    <location>
        <begin position="299"/>
        <end position="322"/>
    </location>
</feature>
<dbReference type="GO" id="GO:0098719">
    <property type="term" value="P:sodium ion import across plasma membrane"/>
    <property type="evidence" value="ECO:0007669"/>
    <property type="project" value="TreeGrafter"/>
</dbReference>
<dbReference type="EMBL" id="JAJOMB010000001">
    <property type="protein sequence ID" value="MCD5309425.1"/>
    <property type="molecule type" value="Genomic_DNA"/>
</dbReference>
<feature type="transmembrane region" description="Helical" evidence="10">
    <location>
        <begin position="52"/>
        <end position="70"/>
    </location>
</feature>
<evidence type="ECO:0000256" key="3">
    <source>
        <dbReference type="ARBA" id="ARBA00022475"/>
    </source>
</evidence>
<dbReference type="RefSeq" id="WP_231438352.1">
    <property type="nucleotide sequence ID" value="NZ_JAJOMB010000001.1"/>
</dbReference>
<keyword evidence="6" id="KW-0915">Sodium</keyword>
<dbReference type="GO" id="GO:0015385">
    <property type="term" value="F:sodium:proton antiporter activity"/>
    <property type="evidence" value="ECO:0007669"/>
    <property type="project" value="InterPro"/>
</dbReference>
<dbReference type="Pfam" id="PF00999">
    <property type="entry name" value="Na_H_Exchanger"/>
    <property type="match status" value="1"/>
</dbReference>
<evidence type="ECO:0000256" key="6">
    <source>
        <dbReference type="ARBA" id="ARBA00023053"/>
    </source>
</evidence>
<sequence>MNGVQLLLVVIAAVAVTGLAHRKGLQAPLVVVVFGLAASFIPGMPRLELEPHIILGIVLPPLLYSTALDFSVPSFVQNIQPILRLGVVLVLITAFAVGGVAYWSVPELTFGAALVLGAAVGPPDAVTAVAIGRSLGVPNRVMTILTGESLINDAAALTLFSVGVAAVTGSHTVVSNPVLFFIYTSVVGILVGLVLAVVVLWVRRRLHEPGLETVLGLIVPFAAFLLAEELHGSGVLAVVMAGFWVGHNSVTSGYATRLQERQLWRSIDILLEAFVFAYMGLQMKFIIEDVFEVHHEPVGVMLFSSLLVLLTVLAIRPIWVFGFSGSRQLLRKGLASTPPAENPKVPFLAAGMDKARDRAARGANWQTNALISWTGMRGVITLAAAAGVPFYTESGEEFPGRSAIQFIAFVVAVGTLLLQGVTLPYLVKRLDLSSDVEHNKEMQQRTFAREVARKASKQAVQQTLADPPDGCDPALLEGIAERFRHAQETREDLLPDDEDDPALRELHRKDLTRAVRVLRERMLTAQRQALIAERDAGNLDDEVLRDLLEHLDYEEAATATGSAARLH</sequence>
<feature type="transmembrane region" description="Helical" evidence="10">
    <location>
        <begin position="267"/>
        <end position="287"/>
    </location>
</feature>
<evidence type="ECO:0000256" key="10">
    <source>
        <dbReference type="SAM" id="Phobius"/>
    </source>
</evidence>
<evidence type="ECO:0000313" key="13">
    <source>
        <dbReference type="Proteomes" id="UP001138997"/>
    </source>
</evidence>
<keyword evidence="5 10" id="KW-1133">Transmembrane helix</keyword>
<accession>A0A9X1N8E0</accession>
<evidence type="ECO:0000256" key="1">
    <source>
        <dbReference type="ARBA" id="ARBA00004651"/>
    </source>
</evidence>
<keyword evidence="8 10" id="KW-0472">Membrane</keyword>
<dbReference type="AlphaFoldDB" id="A0A9X1N8E0"/>
<organism evidence="12 13">
    <name type="scientific">Kineosporia babensis</name>
    <dbReference type="NCBI Taxonomy" id="499548"/>
    <lineage>
        <taxon>Bacteria</taxon>
        <taxon>Bacillati</taxon>
        <taxon>Actinomycetota</taxon>
        <taxon>Actinomycetes</taxon>
        <taxon>Kineosporiales</taxon>
        <taxon>Kineosporiaceae</taxon>
        <taxon>Kineosporia</taxon>
    </lineage>
</organism>
<dbReference type="Proteomes" id="UP001138997">
    <property type="component" value="Unassembled WGS sequence"/>
</dbReference>
<comment type="caution">
    <text evidence="12">The sequence shown here is derived from an EMBL/GenBank/DDBJ whole genome shotgun (WGS) entry which is preliminary data.</text>
</comment>
<dbReference type="InterPro" id="IPR006153">
    <property type="entry name" value="Cation/H_exchanger_TM"/>
</dbReference>
<evidence type="ECO:0000256" key="8">
    <source>
        <dbReference type="ARBA" id="ARBA00023136"/>
    </source>
</evidence>
<dbReference type="GO" id="GO:0015386">
    <property type="term" value="F:potassium:proton antiporter activity"/>
    <property type="evidence" value="ECO:0007669"/>
    <property type="project" value="TreeGrafter"/>
</dbReference>
<keyword evidence="3" id="KW-1003">Cell membrane</keyword>
<feature type="transmembrane region" description="Helical" evidence="10">
    <location>
        <begin position="110"/>
        <end position="133"/>
    </location>
</feature>
<evidence type="ECO:0000259" key="11">
    <source>
        <dbReference type="Pfam" id="PF00999"/>
    </source>
</evidence>
<evidence type="ECO:0000256" key="4">
    <source>
        <dbReference type="ARBA" id="ARBA00022692"/>
    </source>
</evidence>
<feature type="transmembrane region" description="Helical" evidence="10">
    <location>
        <begin position="403"/>
        <end position="427"/>
    </location>
</feature>
<feature type="transmembrane region" description="Helical" evidence="10">
    <location>
        <begin position="233"/>
        <end position="255"/>
    </location>
</feature>